<organism evidence="6 8">
    <name type="scientific">Rotaria socialis</name>
    <dbReference type="NCBI Taxonomy" id="392032"/>
    <lineage>
        <taxon>Eukaryota</taxon>
        <taxon>Metazoa</taxon>
        <taxon>Spiralia</taxon>
        <taxon>Gnathifera</taxon>
        <taxon>Rotifera</taxon>
        <taxon>Eurotatoria</taxon>
        <taxon>Bdelloidea</taxon>
        <taxon>Philodinida</taxon>
        <taxon>Philodinidae</taxon>
        <taxon>Rotaria</taxon>
    </lineage>
</organism>
<dbReference type="EMBL" id="CAJOBR010008468">
    <property type="protein sequence ID" value="CAF4879736.1"/>
    <property type="molecule type" value="Genomic_DNA"/>
</dbReference>
<proteinExistence type="predicted"/>
<evidence type="ECO:0000313" key="2">
    <source>
        <dbReference type="EMBL" id="CAF3390919.1"/>
    </source>
</evidence>
<reference evidence="6" key="1">
    <citation type="submission" date="2021-02" db="EMBL/GenBank/DDBJ databases">
        <authorList>
            <person name="Nowell W R."/>
        </authorList>
    </citation>
    <scope>NUCLEOTIDE SEQUENCE</scope>
</reference>
<evidence type="ECO:0000313" key="5">
    <source>
        <dbReference type="EMBL" id="CAF4296574.1"/>
    </source>
</evidence>
<feature type="region of interest" description="Disordered" evidence="1">
    <location>
        <begin position="83"/>
        <end position="102"/>
    </location>
</feature>
<dbReference type="EMBL" id="CAJOBO010000828">
    <property type="protein sequence ID" value="CAF4296574.1"/>
    <property type="molecule type" value="Genomic_DNA"/>
</dbReference>
<evidence type="ECO:0000313" key="3">
    <source>
        <dbReference type="EMBL" id="CAF3410959.1"/>
    </source>
</evidence>
<accession>A0A820NV30</accession>
<evidence type="ECO:0000313" key="8">
    <source>
        <dbReference type="Proteomes" id="UP000663873"/>
    </source>
</evidence>
<dbReference type="EMBL" id="CAJNXB010004771">
    <property type="protein sequence ID" value="CAF3390919.1"/>
    <property type="molecule type" value="Genomic_DNA"/>
</dbReference>
<protein>
    <submittedName>
        <fullName evidence="6">Uncharacterized protein</fullName>
    </submittedName>
</protein>
<evidence type="ECO:0000313" key="6">
    <source>
        <dbReference type="EMBL" id="CAF4396773.1"/>
    </source>
</evidence>
<evidence type="ECO:0000256" key="1">
    <source>
        <dbReference type="SAM" id="MobiDB-lite"/>
    </source>
</evidence>
<dbReference type="Proteomes" id="UP000663833">
    <property type="component" value="Unassembled WGS sequence"/>
</dbReference>
<feature type="region of interest" description="Disordered" evidence="1">
    <location>
        <begin position="1"/>
        <end position="36"/>
    </location>
</feature>
<dbReference type="Proteomes" id="UP000663872">
    <property type="component" value="Unassembled WGS sequence"/>
</dbReference>
<feature type="compositionally biased region" description="Basic and acidic residues" evidence="1">
    <location>
        <begin position="1"/>
        <end position="11"/>
    </location>
</feature>
<dbReference type="Proteomes" id="UP000663851">
    <property type="component" value="Unassembled WGS sequence"/>
</dbReference>
<dbReference type="EMBL" id="CAJNYD010002319">
    <property type="protein sequence ID" value="CAF3410959.1"/>
    <property type="molecule type" value="Genomic_DNA"/>
</dbReference>
<dbReference type="Proteomes" id="UP000663848">
    <property type="component" value="Unassembled WGS sequence"/>
</dbReference>
<dbReference type="EMBL" id="CAJOBP010003259">
    <property type="protein sequence ID" value="CAF4396773.1"/>
    <property type="molecule type" value="Genomic_DNA"/>
</dbReference>
<sequence length="102" mass="10531">MCRSYSDDFKKSSSSSPPLTHQQYINPPPPPLYTTTSPYTLEGSVGFIEAMSVDLLPSAVLQQLAAIVADQASRMGAGVGTVPASAVSAASSDETPALPSSQ</sequence>
<keyword evidence="8" id="KW-1185">Reference proteome</keyword>
<dbReference type="Proteomes" id="UP000663825">
    <property type="component" value="Unassembled WGS sequence"/>
</dbReference>
<dbReference type="EMBL" id="CAJNYT010005153">
    <property type="protein sequence ID" value="CAF3716597.1"/>
    <property type="molecule type" value="Genomic_DNA"/>
</dbReference>
<evidence type="ECO:0000313" key="4">
    <source>
        <dbReference type="EMBL" id="CAF3716597.1"/>
    </source>
</evidence>
<name>A0A820NV30_9BILA</name>
<dbReference type="Proteomes" id="UP000663873">
    <property type="component" value="Unassembled WGS sequence"/>
</dbReference>
<feature type="compositionally biased region" description="Low complexity" evidence="1">
    <location>
        <begin position="83"/>
        <end position="92"/>
    </location>
</feature>
<dbReference type="AlphaFoldDB" id="A0A820NV30"/>
<evidence type="ECO:0000313" key="7">
    <source>
        <dbReference type="EMBL" id="CAF4879736.1"/>
    </source>
</evidence>
<comment type="caution">
    <text evidence="6">The sequence shown here is derived from an EMBL/GenBank/DDBJ whole genome shotgun (WGS) entry which is preliminary data.</text>
</comment>
<gene>
    <name evidence="4" type="ORF">GRG538_LOCUS29366</name>
    <name evidence="5" type="ORF">HFQ381_LOCUS13267</name>
    <name evidence="3" type="ORF">LUA448_LOCUS18497</name>
    <name evidence="7" type="ORF">QYT958_LOCUS29266</name>
    <name evidence="2" type="ORF">TIS948_LOCUS26826</name>
    <name evidence="6" type="ORF">UJA718_LOCUS18818</name>
</gene>